<protein>
    <submittedName>
        <fullName evidence="1">Uncharacterized protein</fullName>
    </submittedName>
</protein>
<proteinExistence type="predicted"/>
<dbReference type="RefSeq" id="WP_189358760.1">
    <property type="nucleotide sequence ID" value="NZ_BMYU01000012.1"/>
</dbReference>
<evidence type="ECO:0000313" key="1">
    <source>
        <dbReference type="EMBL" id="GGX52967.1"/>
    </source>
</evidence>
<reference evidence="2" key="1">
    <citation type="journal article" date="2019" name="Int. J. Syst. Evol. Microbiol.">
        <title>The Global Catalogue of Microorganisms (GCM) 10K type strain sequencing project: providing services to taxonomists for standard genome sequencing and annotation.</title>
        <authorList>
            <consortium name="The Broad Institute Genomics Platform"/>
            <consortium name="The Broad Institute Genome Sequencing Center for Infectious Disease"/>
            <person name="Wu L."/>
            <person name="Ma J."/>
        </authorList>
    </citation>
    <scope>NUCLEOTIDE SEQUENCE [LARGE SCALE GENOMIC DNA]</scope>
    <source>
        <strain evidence="2">KCTC 23917</strain>
    </source>
</reference>
<gene>
    <name evidence="1" type="ORF">GCM10010946_34440</name>
</gene>
<sequence>MTDADFQKWLAGTNRRGFLIEVGVNVNGSEQTRFLSTFAYRTAPDDTPPNLAYEPVASPGISFEERLAVGVGAQPSLAAGDIEISNADGRRDSWLNDVWRSRPIKVWIGGPGWKRADFVLVFSGVVADVIAKNRDTISLKLQDRMQLLNQPISEKTVGGTGAKAASLLPLCFGECHNVTPVLIDAATLKYAVHAGAIESVIEVRDNGLPVSFTQQPADGTFTLNQAAAGAITCSVQGHAVGGYVNTVGGIIRRIVTQFGPVATRMTAADIDADSFAAFEASCPQPVGLYLTDRTNIISALQQLAGSVGAQVIASNTGLLQLFRVRAPVAGGRAIGPAQMVERTLSEKQRPDVVAGVRIAYAKNWTVQAGLLTALPAEHKDLFALEWLETVAKDDAVRALYKLDEVVQQQQTLLLTKADADAEAARQLSLYKVQRRVFEFDGTPDLLPVKLGQDVMIKNQRFGLSAGVPGQVVYRALQFENQIVRLGVLV</sequence>
<dbReference type="Proteomes" id="UP000653343">
    <property type="component" value="Unassembled WGS sequence"/>
</dbReference>
<accession>A0ABQ2Y3D0</accession>
<comment type="caution">
    <text evidence="1">The sequence shown here is derived from an EMBL/GenBank/DDBJ whole genome shotgun (WGS) entry which is preliminary data.</text>
</comment>
<keyword evidence="2" id="KW-1185">Reference proteome</keyword>
<evidence type="ECO:0000313" key="2">
    <source>
        <dbReference type="Proteomes" id="UP000653343"/>
    </source>
</evidence>
<organism evidence="1 2">
    <name type="scientific">Undibacterium squillarum</name>
    <dbReference type="NCBI Taxonomy" id="1131567"/>
    <lineage>
        <taxon>Bacteria</taxon>
        <taxon>Pseudomonadati</taxon>
        <taxon>Pseudomonadota</taxon>
        <taxon>Betaproteobacteria</taxon>
        <taxon>Burkholderiales</taxon>
        <taxon>Oxalobacteraceae</taxon>
        <taxon>Undibacterium</taxon>
    </lineage>
</organism>
<dbReference type="EMBL" id="BMYU01000012">
    <property type="protein sequence ID" value="GGX52967.1"/>
    <property type="molecule type" value="Genomic_DNA"/>
</dbReference>
<name>A0ABQ2Y3D0_9BURK</name>